<dbReference type="Proteomes" id="UP000015543">
    <property type="component" value="Chromosome"/>
</dbReference>
<dbReference type="GeneID" id="58787929"/>
<evidence type="ECO:0000313" key="2">
    <source>
        <dbReference type="EMBL" id="AGT35930.1"/>
    </source>
</evidence>
<dbReference type="RefSeq" id="WP_020963237.1">
    <property type="nucleotide sequence ID" value="NC_022093.1"/>
</dbReference>
<dbReference type="KEGG" id="thb:N186_07960"/>
<sequence>MNVREPDTPLIPLEKQEEESNRSRSKMKPCIGATTSTSSAPSAKSGDKVVKKGSLHV</sequence>
<organism evidence="2 3">
    <name type="scientific">Thermofilum adornatum</name>
    <dbReference type="NCBI Taxonomy" id="1365176"/>
    <lineage>
        <taxon>Archaea</taxon>
        <taxon>Thermoproteota</taxon>
        <taxon>Thermoprotei</taxon>
        <taxon>Thermofilales</taxon>
        <taxon>Thermofilaceae</taxon>
        <taxon>Thermofilum</taxon>
    </lineage>
</organism>
<feature type="compositionally biased region" description="Low complexity" evidence="1">
    <location>
        <begin position="33"/>
        <end position="44"/>
    </location>
</feature>
<keyword evidence="3" id="KW-1185">Reference proteome</keyword>
<accession>S5Z982</accession>
<reference evidence="2 3" key="1">
    <citation type="journal article" date="2013" name="Genome Announc.">
        <title>Complete Genomic Sequence of 'Thermofilum adornatus' Strain 1910bT, a Hyperthermophilic Anaerobic Organotrophic Crenarchaeon.</title>
        <authorList>
            <person name="Dominova I.N."/>
            <person name="Kublanov I.V."/>
            <person name="Podosokorskaya O.A."/>
            <person name="Derbikova K.S."/>
            <person name="Patrushev M.V."/>
            <person name="Toshchakov S.V."/>
        </authorList>
    </citation>
    <scope>NUCLEOTIDE SEQUENCE [LARGE SCALE GENOMIC DNA]</scope>
    <source>
        <strain evidence="3">1910b</strain>
    </source>
</reference>
<evidence type="ECO:0000256" key="1">
    <source>
        <dbReference type="SAM" id="MobiDB-lite"/>
    </source>
</evidence>
<protein>
    <submittedName>
        <fullName evidence="2">Uncharacterized protein</fullName>
    </submittedName>
</protein>
<name>S5Z982_9CREN</name>
<dbReference type="AlphaFoldDB" id="S5Z982"/>
<gene>
    <name evidence="2" type="ORF">N186_07960</name>
</gene>
<feature type="region of interest" description="Disordered" evidence="1">
    <location>
        <begin position="1"/>
        <end position="57"/>
    </location>
</feature>
<proteinExistence type="predicted"/>
<dbReference type="PATRIC" id="fig|1365176.7.peg.1573"/>
<evidence type="ECO:0000313" key="3">
    <source>
        <dbReference type="Proteomes" id="UP000015543"/>
    </source>
</evidence>
<dbReference type="HOGENOM" id="CLU_2985880_0_0_2"/>
<dbReference type="EMBL" id="CP006646">
    <property type="protein sequence ID" value="AGT35930.1"/>
    <property type="molecule type" value="Genomic_DNA"/>
</dbReference>